<feature type="compositionally biased region" description="Basic and acidic residues" evidence="4">
    <location>
        <begin position="2031"/>
        <end position="2045"/>
    </location>
</feature>
<dbReference type="InterPro" id="IPR011050">
    <property type="entry name" value="Pectin_lyase_fold/virulence"/>
</dbReference>
<name>A0A1W6MQG6_9HYPH</name>
<feature type="signal peptide" evidence="5">
    <location>
        <begin position="1"/>
        <end position="18"/>
    </location>
</feature>
<reference evidence="7 8" key="1">
    <citation type="submission" date="2017-02" db="EMBL/GenBank/DDBJ databases">
        <authorList>
            <person name="Peterson S.W."/>
        </authorList>
    </citation>
    <scope>NUCLEOTIDE SEQUENCE [LARGE SCALE GENOMIC DNA]</scope>
    <source>
        <strain evidence="7 8">S285</strain>
    </source>
</reference>
<evidence type="ECO:0000313" key="7">
    <source>
        <dbReference type="EMBL" id="ARN79843.1"/>
    </source>
</evidence>
<dbReference type="EMBL" id="CP019948">
    <property type="protein sequence ID" value="ARN79843.1"/>
    <property type="molecule type" value="Genomic_DNA"/>
</dbReference>
<dbReference type="InterPro" id="IPR012334">
    <property type="entry name" value="Pectin_lyas_fold"/>
</dbReference>
<feature type="compositionally biased region" description="Polar residues" evidence="4">
    <location>
        <begin position="2080"/>
        <end position="2090"/>
    </location>
</feature>
<dbReference type="SUPFAM" id="SSF51126">
    <property type="entry name" value="Pectin lyase-like"/>
    <property type="match status" value="1"/>
</dbReference>
<dbReference type="NCBIfam" id="TIGR01901">
    <property type="entry name" value="adhes_NPXG"/>
    <property type="match status" value="1"/>
</dbReference>
<organism evidence="7 8">
    <name type="scientific">Methylocystis bryophila</name>
    <dbReference type="NCBI Taxonomy" id="655015"/>
    <lineage>
        <taxon>Bacteria</taxon>
        <taxon>Pseudomonadati</taxon>
        <taxon>Pseudomonadota</taxon>
        <taxon>Alphaproteobacteria</taxon>
        <taxon>Hyphomicrobiales</taxon>
        <taxon>Methylocystaceae</taxon>
        <taxon>Methylocystis</taxon>
    </lineage>
</organism>
<dbReference type="RefSeq" id="WP_158658520.1">
    <property type="nucleotide sequence ID" value="NZ_AP027149.1"/>
</dbReference>
<keyword evidence="8" id="KW-1185">Reference proteome</keyword>
<evidence type="ECO:0000256" key="2">
    <source>
        <dbReference type="ARBA" id="ARBA00022525"/>
    </source>
</evidence>
<dbReference type="Pfam" id="PF05860">
    <property type="entry name" value="TPS"/>
    <property type="match status" value="1"/>
</dbReference>
<feature type="domain" description="Filamentous haemagglutinin FhaB/tRNA nuclease CdiA-like TPS" evidence="6">
    <location>
        <begin position="16"/>
        <end position="128"/>
    </location>
</feature>
<dbReference type="PANTHER" id="PTHR12338">
    <property type="entry name" value="AUTOTRANSPORTER"/>
    <property type="match status" value="1"/>
</dbReference>
<accession>A0A1W6MQG6</accession>
<dbReference type="OrthoDB" id="1776524at2"/>
<evidence type="ECO:0000256" key="5">
    <source>
        <dbReference type="SAM" id="SignalP"/>
    </source>
</evidence>
<dbReference type="STRING" id="655015.B1812_00775"/>
<dbReference type="InterPro" id="IPR008638">
    <property type="entry name" value="FhaB/CdiA-like_TPS"/>
</dbReference>
<feature type="chain" id="PRO_5013207308" description="Filamentous haemagglutinin FhaB/tRNA nuclease CdiA-like TPS domain-containing protein" evidence="5">
    <location>
        <begin position="19"/>
        <end position="2090"/>
    </location>
</feature>
<dbReference type="PANTHER" id="PTHR12338:SF8">
    <property type="entry name" value="HEME_HEMOPEXIN-BINDING PROTEIN"/>
    <property type="match status" value="1"/>
</dbReference>
<keyword evidence="2" id="KW-0964">Secreted</keyword>
<dbReference type="GO" id="GO:0005576">
    <property type="term" value="C:extracellular region"/>
    <property type="evidence" value="ECO:0007669"/>
    <property type="project" value="UniProtKB-SubCell"/>
</dbReference>
<feature type="region of interest" description="Disordered" evidence="4">
    <location>
        <begin position="1868"/>
        <end position="1904"/>
    </location>
</feature>
<feature type="compositionally biased region" description="Basic and acidic residues" evidence="4">
    <location>
        <begin position="1964"/>
        <end position="1973"/>
    </location>
</feature>
<proteinExistence type="predicted"/>
<keyword evidence="3 5" id="KW-0732">Signal</keyword>
<dbReference type="InterPro" id="IPR050909">
    <property type="entry name" value="Bact_Autotransporter_VF"/>
</dbReference>
<evidence type="ECO:0000256" key="1">
    <source>
        <dbReference type="ARBA" id="ARBA00004613"/>
    </source>
</evidence>
<evidence type="ECO:0000259" key="6">
    <source>
        <dbReference type="SMART" id="SM00912"/>
    </source>
</evidence>
<feature type="compositionally biased region" description="Polar residues" evidence="4">
    <location>
        <begin position="1954"/>
        <end position="1963"/>
    </location>
</feature>
<evidence type="ECO:0000256" key="3">
    <source>
        <dbReference type="ARBA" id="ARBA00022729"/>
    </source>
</evidence>
<gene>
    <name evidence="7" type="ORF">B1812_00775</name>
</gene>
<sequence>MILLSGLCALLPGRPSLAAPQGGVVVSGQANISANGATTTINQSTNQAIINWQLFSIAPKETVNFNQPGPTSVTLNRVIGNEKSVIEGALNANGQVFIVNSAGIVFTKSAQVNVGGLVASTLDISNNNFMAGKYQFSGKSTASVVNQGNIQTSPGGYVALLGNTVSNQGTITATLGTVAMASGEQVTLNIGGNALVEVTTDKGTLNALVENKGAIIADGGKVVLTARAADALLSAQVNNSGVIQARTMAGLMGEPPRTGSIKLVANGGKVKVAGRLDASAPNGGNGGTIETSGAKVTVADNAVVTTQAASGKKGLWLIDPDGFTIASSGGDITGVALSSQLDSTNVSILSTSGSGTDGNINVNAPVSWSADTTLALNATNNINVNAPITATGAGAGLTLNSGMDVNVNAVDALNVPTIGGAIGHDFNIQQAQDWTTPPDLTGLTVANNFNVNAPVTWSTGALTLAAANNINIGAPVTATGAGAALTLNAGMDVNVNAVNALNVPTIGGLVNHDFNIGQAQDWTTLPNLAGLTVANNFNVNAPVTWTGALTLAAANNVNVNAPLSWSAGTLTLNAGKSVNVNAVMTVSGAGNFAANYGYVLDGNGNPTTTPTAGANADGSSYGLYTGFGWNGGYGGRIDFSGSGAVALNGQNYTVISSEAGLIASGSNLSGNYVLGSDVAISSLTEIPLFTGNFNGFGHSLPVSTQSINAPLSIATLQNTNVVVNSQGDISINAPVTSGAGMITFNARSNINVNAPITETGAIARLIFNAPYMSVNIGAPITMSGSSAILTLNAGVYGNINAVNALNVPTINGTVFDLNFQQAQAWTTPPNLTGLTVRGDVAVNAPLAWSTGTLRLASGNNINLAAPLNAPSAGLMLNAGYSVNVNAANALNVATIGGYIPVSLTIQQAQAWTTPPDLTGLTINGNLIVNAPLTWSSGTLALAAAKYITLAAPLTATGAGSTLALNAGADVNVYSANALNVATIGGTIGHDFNIEAAQAWTTAPSLTGLTVANNVNVEAPLTWSTGALTLAATNNINIAAPITATGAGTSLALNAGVDVNVNAVNALNVATIGGLVNHDFNIQQSQAWTTPPVLTGLTVANNFNVNAPVTWSTGSLTLAATNNVNVNTPLNWSTGTLTLNAGQSVYVNGVLTVSGAGNFAANYGYVLDGNGNPTTTPTPGVNPDGSPYGLYTGFASTGQYAGRIDFSGAGAVALNGQNYTVINSDAGFSALGSNPSGDYVLGSNVAVASLAQIPLFTGDFNGFGHKLSVAPVSTLSIDAPLSIATLKNANVVLNTSGDISINAPVTSGAGLLTFNAGGAINLNASLQSASDSFGSFAFTGKSMALETTASVSGGNVFINAPTSWSSNAVLTLTATDNINVNAPITATGATAGLVLTSGNNPSSYININAPIVLTGANASLALNTYVPVSPAPAQPIENYSFGKAGGITLNGANPSLTINGNSYQIINTLAQLEAISPNASSPANGFYALGSDINAGGGVVFSGPVINDLEGTFAGFNHVIRYLTITDPTFSNYDALIGVVGQNTGLAAVVRDVGLQYVNVSSLSADTTMGSSTAALVAGNNGTINNTYAWGGSISGYSAGGLVATNTGNINNSWTFLNVTGVFDAGGLAAVNNPNFLTAVGGNINNSYANGPVTAVGSTTASGGLQGAAYAGGLVGYNSGNISNSHATGTVTATDLIASIGGLVGENNNSFGPPGEGVISNSYATGNVNVLVTNQYAATQGVGGLVGTNNGGYVTGSQASGNITVAATNPETTFAADVGGLVGLNESGFFGTGGNIDHSSAGGSVTAVVGNTFGVGGLVGGNIDPFTSITTSSATGAVNSNFPNSTGGLIGGATSGANYGGNSWSISGTGQTSATGSGPGDATAGATGTNPSQSSSSTTQSISTPINPFVDQTQAANVVSTVDTSYSASTPPRPRVAASAGTGKTSALAGPSFSDRVSSPTNQTEGERLQRKQATDAANARAKAASLSAPPSHSKPEPEAKEAPPPRRHVFTPPPPVAKPKGAGFGATIHSIEIEGKQYELHEKSGSKPQPPENKPQAPESKPQGPEIKTQAPESKPQAPETKTQAPSDHK</sequence>
<evidence type="ECO:0000313" key="8">
    <source>
        <dbReference type="Proteomes" id="UP000193978"/>
    </source>
</evidence>
<dbReference type="SMART" id="SM00912">
    <property type="entry name" value="Haemagg_act"/>
    <property type="match status" value="1"/>
</dbReference>
<feature type="compositionally biased region" description="Basic and acidic residues" evidence="4">
    <location>
        <begin position="1993"/>
        <end position="2004"/>
    </location>
</feature>
<dbReference type="InterPro" id="IPR011493">
    <property type="entry name" value="GLUG"/>
</dbReference>
<dbReference type="KEGG" id="mbry:B1812_00775"/>
<feature type="compositionally biased region" description="Low complexity" evidence="4">
    <location>
        <begin position="1974"/>
        <end position="1991"/>
    </location>
</feature>
<dbReference type="Gene3D" id="2.160.20.10">
    <property type="entry name" value="Single-stranded right-handed beta-helix, Pectin lyase-like"/>
    <property type="match status" value="1"/>
</dbReference>
<evidence type="ECO:0000256" key="4">
    <source>
        <dbReference type="SAM" id="MobiDB-lite"/>
    </source>
</evidence>
<feature type="region of interest" description="Disordered" evidence="4">
    <location>
        <begin position="1923"/>
        <end position="2090"/>
    </location>
</feature>
<protein>
    <recommendedName>
        <fullName evidence="6">Filamentous haemagglutinin FhaB/tRNA nuclease CdiA-like TPS domain-containing protein</fullName>
    </recommendedName>
</protein>
<comment type="subcellular location">
    <subcellularLocation>
        <location evidence="1">Secreted</location>
    </subcellularLocation>
</comment>
<dbReference type="Proteomes" id="UP000193978">
    <property type="component" value="Chromosome"/>
</dbReference>
<dbReference type="Gene3D" id="2.160.20.110">
    <property type="match status" value="2"/>
</dbReference>
<dbReference type="Pfam" id="PF07581">
    <property type="entry name" value="Glug"/>
    <property type="match status" value="2"/>
</dbReference>